<reference evidence="1 2" key="1">
    <citation type="journal article" date="2013" name="Fungal Biol.">
        <title>Analysis of microsatellite markers in the genome of the plant pathogen Ceratocystis fimbriata.</title>
        <authorList>
            <person name="Simpson M.C."/>
            <person name="Wilken P.M."/>
            <person name="Coetzee M.P."/>
            <person name="Wingfield M.J."/>
            <person name="Wingfield B.D."/>
        </authorList>
    </citation>
    <scope>NUCLEOTIDE SEQUENCE [LARGE SCALE GENOMIC DNA]</scope>
    <source>
        <strain evidence="1 2">CBS 114723</strain>
    </source>
</reference>
<reference evidence="1 2" key="2">
    <citation type="journal article" date="2013" name="IMA Fungus">
        <title>IMA Genome-F 1: Ceratocystis fimbriata: Draft nuclear genome sequence for the plant pathogen, Ceratocystis fimbriata.</title>
        <authorList>
            <person name="Wilken P.M."/>
            <person name="Steenkamp E.T."/>
            <person name="Wingfield M.J."/>
            <person name="de Beer Z.W."/>
            <person name="Wingfield B.D."/>
        </authorList>
    </citation>
    <scope>NUCLEOTIDE SEQUENCE [LARGE SCALE GENOMIC DNA]</scope>
    <source>
        <strain evidence="1 2">CBS 114723</strain>
    </source>
</reference>
<evidence type="ECO:0000313" key="1">
    <source>
        <dbReference type="EMBL" id="PHH49887.1"/>
    </source>
</evidence>
<evidence type="ECO:0000313" key="2">
    <source>
        <dbReference type="Proteomes" id="UP000222788"/>
    </source>
</evidence>
<accession>A0A2C5WV44</accession>
<organism evidence="1 2">
    <name type="scientific">Ceratocystis fimbriata CBS 114723</name>
    <dbReference type="NCBI Taxonomy" id="1035309"/>
    <lineage>
        <taxon>Eukaryota</taxon>
        <taxon>Fungi</taxon>
        <taxon>Dikarya</taxon>
        <taxon>Ascomycota</taxon>
        <taxon>Pezizomycotina</taxon>
        <taxon>Sordariomycetes</taxon>
        <taxon>Hypocreomycetidae</taxon>
        <taxon>Microascales</taxon>
        <taxon>Ceratocystidaceae</taxon>
        <taxon>Ceratocystis</taxon>
    </lineage>
</organism>
<sequence length="65" mass="6973">MWLGLLHPDISLCRAVPVTQTETSIYVSGSNKSYHAVQLNSGNATARSIEASYLTTSSSGKMRGK</sequence>
<comment type="caution">
    <text evidence="1">The sequence shown here is derived from an EMBL/GenBank/DDBJ whole genome shotgun (WGS) entry which is preliminary data.</text>
</comment>
<dbReference type="AlphaFoldDB" id="A0A2C5WV44"/>
<protein>
    <submittedName>
        <fullName evidence="1">Uncharacterized protein</fullName>
    </submittedName>
</protein>
<keyword evidence="2" id="KW-1185">Reference proteome</keyword>
<dbReference type="Proteomes" id="UP000222788">
    <property type="component" value="Unassembled WGS sequence"/>
</dbReference>
<proteinExistence type="predicted"/>
<gene>
    <name evidence="1" type="ORF">CFIMG_007595RA00001</name>
</gene>
<dbReference type="EMBL" id="APWK03000162">
    <property type="protein sequence ID" value="PHH49887.1"/>
    <property type="molecule type" value="Genomic_DNA"/>
</dbReference>
<name>A0A2C5WV44_9PEZI</name>